<organism evidence="2 3">
    <name type="scientific">Paramecium sonneborni</name>
    <dbReference type="NCBI Taxonomy" id="65129"/>
    <lineage>
        <taxon>Eukaryota</taxon>
        <taxon>Sar</taxon>
        <taxon>Alveolata</taxon>
        <taxon>Ciliophora</taxon>
        <taxon>Intramacronucleata</taxon>
        <taxon>Oligohymenophorea</taxon>
        <taxon>Peniculida</taxon>
        <taxon>Parameciidae</taxon>
        <taxon>Paramecium</taxon>
    </lineage>
</organism>
<dbReference type="PANTHER" id="PTHR46210:SF1">
    <property type="entry name" value="FHA DOMAIN-CONTAINING PROTEIN"/>
    <property type="match status" value="1"/>
</dbReference>
<proteinExistence type="predicted"/>
<dbReference type="Pfam" id="PF00498">
    <property type="entry name" value="FHA"/>
    <property type="match status" value="1"/>
</dbReference>
<dbReference type="InterPro" id="IPR000253">
    <property type="entry name" value="FHA_dom"/>
</dbReference>
<dbReference type="OrthoDB" id="5330228at2759"/>
<dbReference type="PROSITE" id="PS50006">
    <property type="entry name" value="FHA_DOMAIN"/>
    <property type="match status" value="1"/>
</dbReference>
<dbReference type="Proteomes" id="UP000692954">
    <property type="component" value="Unassembled WGS sequence"/>
</dbReference>
<protein>
    <recommendedName>
        <fullName evidence="1">FHA domain-containing protein</fullName>
    </recommendedName>
</protein>
<reference evidence="2" key="1">
    <citation type="submission" date="2021-01" db="EMBL/GenBank/DDBJ databases">
        <authorList>
            <consortium name="Genoscope - CEA"/>
            <person name="William W."/>
        </authorList>
    </citation>
    <scope>NUCLEOTIDE SEQUENCE</scope>
</reference>
<sequence length="400" mass="47584">MHSQFYQLDLYQDEDHQNMMMECYEGNTPIILKDKGEEKLNILRNIKEFILYQDYLFRCYLKENMPSKQDFDSYIEIYTFDKKQKIFQPYMRMDLSIKKYFTIGNNGLVNNSNLEINELELNDPQIELMHMEVNYEDLLLPIKSKDNLMNNINKRLADYASDISIKIKEQIVNNLIGNCQDKLKIKSLKKQSQLHPLIDINSSIEYQKLKQNNKYKLGGGDSNPYIIKILEIKSSLLILSIDPNIKYQIKGINYDLEYLYTHQQDQEIQMIFQSPTIKIRNEADRKEYILIAHQKNEFSFGRLNTNDIQTNYEHISRNHCLIRFLQDQQYEGGWEIMDLSSAQGTWFVMQDDIYYKIDNQSRIKLGSNILKFELIKKEDATSRKQNNQQEDDFLESLLQL</sequence>
<comment type="caution">
    <text evidence="2">The sequence shown here is derived from an EMBL/GenBank/DDBJ whole genome shotgun (WGS) entry which is preliminary data.</text>
</comment>
<dbReference type="PANTHER" id="PTHR46210">
    <property type="entry name" value="FHA DOMAIN-CONTAINING PROTEIN"/>
    <property type="match status" value="1"/>
</dbReference>
<keyword evidence="3" id="KW-1185">Reference proteome</keyword>
<dbReference type="EMBL" id="CAJJDN010000092">
    <property type="protein sequence ID" value="CAD8108728.1"/>
    <property type="molecule type" value="Genomic_DNA"/>
</dbReference>
<accession>A0A8S1Q1T6</accession>
<evidence type="ECO:0000313" key="3">
    <source>
        <dbReference type="Proteomes" id="UP000692954"/>
    </source>
</evidence>
<dbReference type="CDD" id="cd00060">
    <property type="entry name" value="FHA"/>
    <property type="match status" value="1"/>
</dbReference>
<evidence type="ECO:0000313" key="2">
    <source>
        <dbReference type="EMBL" id="CAD8108728.1"/>
    </source>
</evidence>
<dbReference type="AlphaFoldDB" id="A0A8S1Q1T6"/>
<gene>
    <name evidence="2" type="ORF">PSON_ATCC_30995.1.T0920042</name>
</gene>
<feature type="domain" description="FHA" evidence="1">
    <location>
        <begin position="298"/>
        <end position="347"/>
    </location>
</feature>
<evidence type="ECO:0000259" key="1">
    <source>
        <dbReference type="PROSITE" id="PS50006"/>
    </source>
</evidence>
<name>A0A8S1Q1T6_9CILI</name>